<sequence>MLTSIELRWFYRGTLPPEIQDWFNSQALGEPPEAPEEREDFYLLLPECETLGIKLRQERLEIKWRKAELGVLRFGDNVAGKAEKWVKWICEDNTVESLVKVDVDSKAYWVGVVKVRSLRKYPNCNVEITRLTIEGNAWWSFAFEAYGEEANLIDNLQSAANLVFQTYSGSYFQLQDSYAYPKWFAIAI</sequence>
<accession>A0AAV3X788</accession>
<protein>
    <submittedName>
        <fullName evidence="1">Uncharacterized protein</fullName>
    </submittedName>
</protein>
<organism evidence="1 2">
    <name type="scientific">Microseira wollei NIES-4236</name>
    <dbReference type="NCBI Taxonomy" id="2530354"/>
    <lineage>
        <taxon>Bacteria</taxon>
        <taxon>Bacillati</taxon>
        <taxon>Cyanobacteriota</taxon>
        <taxon>Cyanophyceae</taxon>
        <taxon>Oscillatoriophycideae</taxon>
        <taxon>Aerosakkonematales</taxon>
        <taxon>Aerosakkonemataceae</taxon>
        <taxon>Microseira</taxon>
    </lineage>
</organism>
<evidence type="ECO:0000313" key="2">
    <source>
        <dbReference type="Proteomes" id="UP001050975"/>
    </source>
</evidence>
<evidence type="ECO:0000313" key="1">
    <source>
        <dbReference type="EMBL" id="GET35950.1"/>
    </source>
</evidence>
<dbReference type="RefSeq" id="WP_226574867.1">
    <property type="nucleotide sequence ID" value="NZ_BLAY01000006.1"/>
</dbReference>
<name>A0AAV3X788_9CYAN</name>
<proteinExistence type="predicted"/>
<keyword evidence="2" id="KW-1185">Reference proteome</keyword>
<comment type="caution">
    <text evidence="1">The sequence shown here is derived from an EMBL/GenBank/DDBJ whole genome shotgun (WGS) entry which is preliminary data.</text>
</comment>
<gene>
    <name evidence="1" type="ORF">MiSe_06980</name>
</gene>
<dbReference type="Proteomes" id="UP001050975">
    <property type="component" value="Unassembled WGS sequence"/>
</dbReference>
<reference evidence="1" key="1">
    <citation type="submission" date="2019-10" db="EMBL/GenBank/DDBJ databases">
        <title>Draft genome sequece of Microseira wollei NIES-4236.</title>
        <authorList>
            <person name="Yamaguchi H."/>
            <person name="Suzuki S."/>
            <person name="Kawachi M."/>
        </authorList>
    </citation>
    <scope>NUCLEOTIDE SEQUENCE</scope>
    <source>
        <strain evidence="1">NIES-4236</strain>
    </source>
</reference>
<dbReference type="EMBL" id="BLAY01000006">
    <property type="protein sequence ID" value="GET35950.1"/>
    <property type="molecule type" value="Genomic_DNA"/>
</dbReference>
<dbReference type="AlphaFoldDB" id="A0AAV3X788"/>